<dbReference type="InterPro" id="IPR053867">
    <property type="entry name" value="PhyR_sigma4"/>
</dbReference>
<dbReference type="NCBIfam" id="NF006623">
    <property type="entry name" value="PRK09191.1"/>
    <property type="match status" value="1"/>
</dbReference>
<evidence type="ECO:0000256" key="3">
    <source>
        <dbReference type="SAM" id="MobiDB-lite"/>
    </source>
</evidence>
<dbReference type="PROSITE" id="PS50110">
    <property type="entry name" value="RESPONSE_REGULATORY"/>
    <property type="match status" value="1"/>
</dbReference>
<dbReference type="HOGENOM" id="CLU_089963_0_0_5"/>
<dbReference type="OrthoDB" id="9786101at2"/>
<dbReference type="InterPro" id="IPR013324">
    <property type="entry name" value="RNA_pol_sigma_r3/r4-like"/>
</dbReference>
<sequence>MSLAETIAPHLPYLRRFARALTGSQESGDAYVVAVLETLVADPESFPQGQMKRVGLYKCFLKVWNSISVNQEPATPKTQADRSLEAITPMPRQAFLLASVEGFTTQQIAEILDCTPETVTQLIEEAGTQIAEQTATDVLIIEDEPLISMDLEALVKDLGHRVSGVARTHREALAEVRKRKPGLVLADIHLADGSSGLDAVNEILLGFNVPVIFITAFPERLLTGERPEPTFLITKPFEPNTVRALVSQALFFGTSARIPEPTAGVGNPQDARLAGSSPPGARAARP</sequence>
<evidence type="ECO:0000256" key="1">
    <source>
        <dbReference type="ARBA" id="ARBA00022553"/>
    </source>
</evidence>
<dbReference type="Gene3D" id="1.10.10.10">
    <property type="entry name" value="Winged helix-like DNA-binding domain superfamily/Winged helix DNA-binding domain"/>
    <property type="match status" value="1"/>
</dbReference>
<dbReference type="SUPFAM" id="SSF88659">
    <property type="entry name" value="Sigma3 and sigma4 domains of RNA polymerase sigma factors"/>
    <property type="match status" value="1"/>
</dbReference>
<keyword evidence="6" id="KW-1185">Reference proteome</keyword>
<dbReference type="Pfam" id="PF00072">
    <property type="entry name" value="Response_reg"/>
    <property type="match status" value="1"/>
</dbReference>
<dbReference type="PATRIC" id="fig|1029756.8.peg.1664"/>
<dbReference type="PANTHER" id="PTHR44591">
    <property type="entry name" value="STRESS RESPONSE REGULATOR PROTEIN 1"/>
    <property type="match status" value="1"/>
</dbReference>
<dbReference type="Pfam" id="PF22029">
    <property type="entry name" value="PhyR_sigma2"/>
    <property type="match status" value="1"/>
</dbReference>
<dbReference type="GO" id="GO:0000160">
    <property type="term" value="P:phosphorelay signal transduction system"/>
    <property type="evidence" value="ECO:0007669"/>
    <property type="project" value="InterPro"/>
</dbReference>
<protein>
    <submittedName>
        <fullName evidence="5">Chemotaxis protein CheY</fullName>
    </submittedName>
</protein>
<keyword evidence="1 2" id="KW-0597">Phosphoprotein</keyword>
<dbReference type="Gene3D" id="1.10.1740.10">
    <property type="match status" value="1"/>
</dbReference>
<accession>V5SCZ5</accession>
<feature type="modified residue" description="4-aspartylphosphate" evidence="2">
    <location>
        <position position="187"/>
    </location>
</feature>
<evidence type="ECO:0000259" key="4">
    <source>
        <dbReference type="PROSITE" id="PS50110"/>
    </source>
</evidence>
<gene>
    <name evidence="5" type="ORF">W911_07965</name>
</gene>
<feature type="region of interest" description="Disordered" evidence="3">
    <location>
        <begin position="260"/>
        <end position="286"/>
    </location>
</feature>
<dbReference type="SUPFAM" id="SSF52172">
    <property type="entry name" value="CheY-like"/>
    <property type="match status" value="1"/>
</dbReference>
<dbReference type="InterPro" id="IPR014605">
    <property type="entry name" value="Sig_resp-reg_PhyR"/>
</dbReference>
<dbReference type="CDD" id="cd17540">
    <property type="entry name" value="REC_PhyR"/>
    <property type="match status" value="1"/>
</dbReference>
<dbReference type="Gene3D" id="3.40.50.2300">
    <property type="match status" value="1"/>
</dbReference>
<dbReference type="Proteomes" id="UP000018542">
    <property type="component" value="Chromosome"/>
</dbReference>
<proteinExistence type="predicted"/>
<dbReference type="InterPro" id="IPR053866">
    <property type="entry name" value="PhyR_sigma2"/>
</dbReference>
<dbReference type="RefSeq" id="WP_023786976.1">
    <property type="nucleotide sequence ID" value="NC_022997.1"/>
</dbReference>
<dbReference type="KEGG" id="hni:W911_07965"/>
<dbReference type="InterPro" id="IPR011006">
    <property type="entry name" value="CheY-like_superfamily"/>
</dbReference>
<dbReference type="SMART" id="SM00448">
    <property type="entry name" value="REC"/>
    <property type="match status" value="1"/>
</dbReference>
<dbReference type="Pfam" id="PF22233">
    <property type="entry name" value="PhyR_sigma-like"/>
    <property type="match status" value="1"/>
</dbReference>
<feature type="domain" description="Response regulatory" evidence="4">
    <location>
        <begin position="137"/>
        <end position="250"/>
    </location>
</feature>
<dbReference type="InterPro" id="IPR001789">
    <property type="entry name" value="Sig_transdc_resp-reg_receiver"/>
</dbReference>
<organism evidence="5 6">
    <name type="scientific">Hyphomicrobium nitrativorans NL23</name>
    <dbReference type="NCBI Taxonomy" id="1029756"/>
    <lineage>
        <taxon>Bacteria</taxon>
        <taxon>Pseudomonadati</taxon>
        <taxon>Pseudomonadota</taxon>
        <taxon>Alphaproteobacteria</taxon>
        <taxon>Hyphomicrobiales</taxon>
        <taxon>Hyphomicrobiaceae</taxon>
        <taxon>Hyphomicrobium</taxon>
    </lineage>
</organism>
<dbReference type="InterPro" id="IPR036388">
    <property type="entry name" value="WH-like_DNA-bd_sf"/>
</dbReference>
<name>V5SCZ5_9HYPH</name>
<dbReference type="PIRSF" id="PIRSF036400">
    <property type="entry name" value="RR_Ctr_UCP036400"/>
    <property type="match status" value="1"/>
</dbReference>
<evidence type="ECO:0000256" key="2">
    <source>
        <dbReference type="PROSITE-ProRule" id="PRU00169"/>
    </source>
</evidence>
<dbReference type="STRING" id="1029756.W911_07965"/>
<dbReference type="AlphaFoldDB" id="V5SCZ5"/>
<dbReference type="InterPro" id="IPR050595">
    <property type="entry name" value="Bact_response_regulator"/>
</dbReference>
<dbReference type="PANTHER" id="PTHR44591:SF20">
    <property type="entry name" value="PROTEIN PILH"/>
    <property type="match status" value="1"/>
</dbReference>
<evidence type="ECO:0000313" key="5">
    <source>
        <dbReference type="EMBL" id="AHB48347.1"/>
    </source>
</evidence>
<evidence type="ECO:0000313" key="6">
    <source>
        <dbReference type="Proteomes" id="UP000018542"/>
    </source>
</evidence>
<dbReference type="EMBL" id="CP006912">
    <property type="protein sequence ID" value="AHB48347.1"/>
    <property type="molecule type" value="Genomic_DNA"/>
</dbReference>
<reference evidence="5 6" key="1">
    <citation type="journal article" date="2014" name="Genome Announc.">
        <title>Complete Genome Sequence of Hyphomicrobium nitrativorans Strain NL23, a Denitrifying Bacterium Isolated from Biofilm of a Methanol-Fed Denitrification System Treating Seawater at the Montreal Biodome.</title>
        <authorList>
            <person name="Martineau C."/>
            <person name="Villeneuve C."/>
            <person name="Mauffrey F."/>
            <person name="Villemur R."/>
        </authorList>
    </citation>
    <scope>NUCLEOTIDE SEQUENCE [LARGE SCALE GENOMIC DNA]</scope>
    <source>
        <strain evidence="5">NL23</strain>
    </source>
</reference>